<evidence type="ECO:0000313" key="2">
    <source>
        <dbReference type="Proteomes" id="UP000694383"/>
    </source>
</evidence>
<keyword evidence="2" id="KW-1185">Reference proteome</keyword>
<dbReference type="SUPFAM" id="SSF57889">
    <property type="entry name" value="Cysteine-rich domain"/>
    <property type="match status" value="1"/>
</dbReference>
<dbReference type="Ensembl" id="ENSOSIT00000030219.1">
    <property type="protein sequence ID" value="ENSOSIP00000028675.1"/>
    <property type="gene ID" value="ENSOSIG00000014919.1"/>
</dbReference>
<dbReference type="Pfam" id="PF21494">
    <property type="entry name" value="PKC_C2"/>
    <property type="match status" value="1"/>
</dbReference>
<evidence type="ECO:0000313" key="1">
    <source>
        <dbReference type="Ensembl" id="ENSOSIP00000028675.1"/>
    </source>
</evidence>
<protein>
    <submittedName>
        <fullName evidence="1">Uncharacterized protein</fullName>
    </submittedName>
</protein>
<proteinExistence type="predicted"/>
<dbReference type="Proteomes" id="UP000694383">
    <property type="component" value="Unplaced"/>
</dbReference>
<dbReference type="Gene3D" id="3.30.60.20">
    <property type="match status" value="1"/>
</dbReference>
<dbReference type="AlphaFoldDB" id="A0A8C8DT87"/>
<dbReference type="GeneTree" id="ENSGT00940000155327"/>
<accession>A0A8C8DT87</accession>
<dbReference type="Gene3D" id="2.60.40.150">
    <property type="entry name" value="C2 domain"/>
    <property type="match status" value="1"/>
</dbReference>
<dbReference type="InterPro" id="IPR035892">
    <property type="entry name" value="C2_domain_sf"/>
</dbReference>
<reference evidence="1" key="1">
    <citation type="submission" date="2025-08" db="UniProtKB">
        <authorList>
            <consortium name="Ensembl"/>
        </authorList>
    </citation>
    <scope>IDENTIFICATION</scope>
</reference>
<dbReference type="InterPro" id="IPR046349">
    <property type="entry name" value="C1-like_sf"/>
</dbReference>
<dbReference type="FunFam" id="2.60.40.150:FF:000049">
    <property type="entry name" value="Protein kinase C delta type"/>
    <property type="match status" value="1"/>
</dbReference>
<sequence length="202" mass="23051">MAPFLRIAFNSYDLGILPPSADKPFCAIKIKEALTTDRGKTLIQKKPTMYPAWKACFDAHIYEGRVLELLLMRTADEALAEVSVGVSVLAERCKKANGRAEFWVDLQPSGKVMMAVQYFLEDVDAGKTVKEEEAPTLNRRRGAIKQAKIHFIKNHEFIATFFRQPTFCSVCREFVWSVFILVLHKHFESHRQIASAWKTTVQ</sequence>
<organism evidence="1 2">
    <name type="scientific">Oryzias sinensis</name>
    <name type="common">Chinese medaka</name>
    <dbReference type="NCBI Taxonomy" id="183150"/>
    <lineage>
        <taxon>Eukaryota</taxon>
        <taxon>Metazoa</taxon>
        <taxon>Chordata</taxon>
        <taxon>Craniata</taxon>
        <taxon>Vertebrata</taxon>
        <taxon>Euteleostomi</taxon>
        <taxon>Actinopterygii</taxon>
        <taxon>Neopterygii</taxon>
        <taxon>Teleostei</taxon>
        <taxon>Neoteleostei</taxon>
        <taxon>Acanthomorphata</taxon>
        <taxon>Ovalentaria</taxon>
        <taxon>Atherinomorphae</taxon>
        <taxon>Beloniformes</taxon>
        <taxon>Adrianichthyidae</taxon>
        <taxon>Oryziinae</taxon>
        <taxon>Oryzias</taxon>
    </lineage>
</organism>
<name>A0A8C8DT87_9TELE</name>
<dbReference type="SUPFAM" id="SSF49562">
    <property type="entry name" value="C2 domain (Calcium/lipid-binding domain, CaLB)"/>
    <property type="match status" value="1"/>
</dbReference>
<reference evidence="1" key="2">
    <citation type="submission" date="2025-09" db="UniProtKB">
        <authorList>
            <consortium name="Ensembl"/>
        </authorList>
    </citation>
    <scope>IDENTIFICATION</scope>
</reference>